<dbReference type="NCBIfam" id="TIGR03370">
    <property type="entry name" value="VPLPA-CTERM"/>
    <property type="match status" value="1"/>
</dbReference>
<sequence>MLRGNRRVKNLASAALIGLLFWGSTANAALIDFELLGTVELADPDNIFELAEYDEVIVYGTFDHDSLTGIGEETVEFGDGSGNTMELLLGAVILYETDDIDYQYGYFPTLNFYDGEFEGLDYIAYIEDDYGNENFFESYIDDYDAPLFEGGYIDEYGDFYGISGYWDYYDEYPAVPVPAAVWLFGSGLLGLAGVARRKAA</sequence>
<feature type="transmembrane region" description="Helical" evidence="1">
    <location>
        <begin position="175"/>
        <end position="195"/>
    </location>
</feature>
<keyword evidence="1" id="KW-1133">Transmembrane helix</keyword>
<evidence type="ECO:0000313" key="2">
    <source>
        <dbReference type="EMBL" id="VAW82246.1"/>
    </source>
</evidence>
<evidence type="ECO:0008006" key="3">
    <source>
        <dbReference type="Google" id="ProtNLM"/>
    </source>
</evidence>
<gene>
    <name evidence="2" type="ORF">MNBD_GAMMA13-1078</name>
</gene>
<proteinExistence type="predicted"/>
<accession>A0A3B0ZNR6</accession>
<keyword evidence="1" id="KW-0812">Transmembrane</keyword>
<dbReference type="InterPro" id="IPR022472">
    <property type="entry name" value="VPLPA-CTERM"/>
</dbReference>
<organism evidence="2">
    <name type="scientific">hydrothermal vent metagenome</name>
    <dbReference type="NCBI Taxonomy" id="652676"/>
    <lineage>
        <taxon>unclassified sequences</taxon>
        <taxon>metagenomes</taxon>
        <taxon>ecological metagenomes</taxon>
    </lineage>
</organism>
<protein>
    <recommendedName>
        <fullName evidence="3">PEP-CTERM protein-sorting domain-containing protein</fullName>
    </recommendedName>
</protein>
<keyword evidence="1" id="KW-0472">Membrane</keyword>
<dbReference type="AlphaFoldDB" id="A0A3B0ZNR6"/>
<reference evidence="2" key="1">
    <citation type="submission" date="2018-06" db="EMBL/GenBank/DDBJ databases">
        <authorList>
            <person name="Zhirakovskaya E."/>
        </authorList>
    </citation>
    <scope>NUCLEOTIDE SEQUENCE</scope>
</reference>
<name>A0A3B0ZNR6_9ZZZZ</name>
<evidence type="ECO:0000256" key="1">
    <source>
        <dbReference type="SAM" id="Phobius"/>
    </source>
</evidence>
<dbReference type="EMBL" id="UOFK01000304">
    <property type="protein sequence ID" value="VAW82246.1"/>
    <property type="molecule type" value="Genomic_DNA"/>
</dbReference>